<dbReference type="Gene3D" id="2.40.70.10">
    <property type="entry name" value="Acid Proteases"/>
    <property type="match status" value="2"/>
</dbReference>
<feature type="active site" evidence="2">
    <location>
        <position position="72"/>
    </location>
</feature>
<comment type="caution">
    <text evidence="4">The sequence shown here is derived from an EMBL/GenBank/DDBJ whole genome shotgun (WGS) entry which is preliminary data.</text>
</comment>
<keyword evidence="5" id="KW-1185">Reference proteome</keyword>
<evidence type="ECO:0000256" key="2">
    <source>
        <dbReference type="PIRSR" id="PIRSR601461-1"/>
    </source>
</evidence>
<reference evidence="4" key="1">
    <citation type="submission" date="2021-06" db="EMBL/GenBank/DDBJ databases">
        <title>Parelaphostrongylus tenuis whole genome reference sequence.</title>
        <authorList>
            <person name="Garwood T.J."/>
            <person name="Larsen P.A."/>
            <person name="Fountain-Jones N.M."/>
            <person name="Garbe J.R."/>
            <person name="Macchietto M.G."/>
            <person name="Kania S.A."/>
            <person name="Gerhold R.W."/>
            <person name="Richards J.E."/>
            <person name="Wolf T.M."/>
        </authorList>
    </citation>
    <scope>NUCLEOTIDE SEQUENCE</scope>
    <source>
        <strain evidence="4">MNPRO001-30</strain>
        <tissue evidence="4">Meninges</tissue>
    </source>
</reference>
<dbReference type="InterPro" id="IPR034164">
    <property type="entry name" value="Pepsin-like_dom"/>
</dbReference>
<dbReference type="GO" id="GO:0005764">
    <property type="term" value="C:lysosome"/>
    <property type="evidence" value="ECO:0007669"/>
    <property type="project" value="TreeGrafter"/>
</dbReference>
<organism evidence="4 5">
    <name type="scientific">Parelaphostrongylus tenuis</name>
    <name type="common">Meningeal worm</name>
    <dbReference type="NCBI Taxonomy" id="148309"/>
    <lineage>
        <taxon>Eukaryota</taxon>
        <taxon>Metazoa</taxon>
        <taxon>Ecdysozoa</taxon>
        <taxon>Nematoda</taxon>
        <taxon>Chromadorea</taxon>
        <taxon>Rhabditida</taxon>
        <taxon>Rhabditina</taxon>
        <taxon>Rhabditomorpha</taxon>
        <taxon>Strongyloidea</taxon>
        <taxon>Metastrongylidae</taxon>
        <taxon>Parelaphostrongylus</taxon>
    </lineage>
</organism>
<dbReference type="CDD" id="cd05471">
    <property type="entry name" value="pepsin_like"/>
    <property type="match status" value="1"/>
</dbReference>
<sequence>METRSMGSVKEWLIKTNQYHEYHNEHELRRAQMQKHGSMPLFFHDHMYVGNVTVGTPGKFAEKGQTVFLMMDTGSSNVWMIDAMCHSLGCNGIYGNDRRKFNSTKSSSFSSENTTLNLQYRDGWCKGPLVTDTISLGGLQIEQQGFVNVMDIELAFGFMYFDGMLGLGWPNLSMGEVPPPMQNILPSLDSPVFTIWNDGKFNNHANAGLITFGAIDTVNCHSEINYVPLTSETYWQFAIDGFSVGNYSEHKIEQAISDSGTLWFGVPKSVMDAVVKETHADFFQIFNFYFVDCSTIEIQPDLVFTINGVKYIVTPQEYIKEIGLGRKFVSALSLLKNYIHNCHRCGKIQHHS</sequence>
<comment type="similarity">
    <text evidence="1">Belongs to the peptidase A1 family.</text>
</comment>
<feature type="active site" evidence="2">
    <location>
        <position position="258"/>
    </location>
</feature>
<dbReference type="GO" id="GO:0004190">
    <property type="term" value="F:aspartic-type endopeptidase activity"/>
    <property type="evidence" value="ECO:0007669"/>
    <property type="project" value="InterPro"/>
</dbReference>
<dbReference type="PROSITE" id="PS51767">
    <property type="entry name" value="PEPTIDASE_A1"/>
    <property type="match status" value="1"/>
</dbReference>
<dbReference type="EMBL" id="JAHQIW010007208">
    <property type="protein sequence ID" value="KAJ1372960.1"/>
    <property type="molecule type" value="Genomic_DNA"/>
</dbReference>
<dbReference type="InterPro" id="IPR001461">
    <property type="entry name" value="Aspartic_peptidase_A1"/>
</dbReference>
<accession>A0AAD5RBA9</accession>
<dbReference type="PRINTS" id="PR00792">
    <property type="entry name" value="PEPSIN"/>
</dbReference>
<dbReference type="InterPro" id="IPR033121">
    <property type="entry name" value="PEPTIDASE_A1"/>
</dbReference>
<evidence type="ECO:0000256" key="1">
    <source>
        <dbReference type="ARBA" id="ARBA00007447"/>
    </source>
</evidence>
<proteinExistence type="inferred from homology"/>
<feature type="domain" description="Peptidase A1" evidence="3">
    <location>
        <begin position="48"/>
        <end position="352"/>
    </location>
</feature>
<dbReference type="PANTHER" id="PTHR47966">
    <property type="entry name" value="BETA-SITE APP-CLEAVING ENZYME, ISOFORM A-RELATED"/>
    <property type="match status" value="1"/>
</dbReference>
<evidence type="ECO:0000313" key="5">
    <source>
        <dbReference type="Proteomes" id="UP001196413"/>
    </source>
</evidence>
<keyword evidence="4" id="KW-0418">Kinase</keyword>
<dbReference type="PANTHER" id="PTHR47966:SF8">
    <property type="entry name" value="ASPARTIC PROTEASE 1-RELATED"/>
    <property type="match status" value="1"/>
</dbReference>
<keyword evidence="4" id="KW-0808">Transferase</keyword>
<dbReference type="GO" id="GO:0006508">
    <property type="term" value="P:proteolysis"/>
    <property type="evidence" value="ECO:0007669"/>
    <property type="project" value="InterPro"/>
</dbReference>
<dbReference type="InterPro" id="IPR021109">
    <property type="entry name" value="Peptidase_aspartic_dom_sf"/>
</dbReference>
<gene>
    <name evidence="4" type="primary">ASP-1_20</name>
    <name evidence="4" type="ORF">KIN20_035275</name>
</gene>
<dbReference type="AlphaFoldDB" id="A0AAD5RBA9"/>
<dbReference type="FunFam" id="2.40.70.10:FF:000008">
    <property type="entry name" value="Cathepsin D"/>
    <property type="match status" value="1"/>
</dbReference>
<evidence type="ECO:0000259" key="3">
    <source>
        <dbReference type="PROSITE" id="PS51767"/>
    </source>
</evidence>
<dbReference type="SUPFAM" id="SSF50630">
    <property type="entry name" value="Acid proteases"/>
    <property type="match status" value="1"/>
</dbReference>
<dbReference type="GO" id="GO:0016301">
    <property type="term" value="F:kinase activity"/>
    <property type="evidence" value="ECO:0007669"/>
    <property type="project" value="UniProtKB-KW"/>
</dbReference>
<name>A0AAD5RBA9_PARTN</name>
<evidence type="ECO:0000313" key="4">
    <source>
        <dbReference type="EMBL" id="KAJ1372960.1"/>
    </source>
</evidence>
<dbReference type="Proteomes" id="UP001196413">
    <property type="component" value="Unassembled WGS sequence"/>
</dbReference>
<dbReference type="Pfam" id="PF00026">
    <property type="entry name" value="Asp"/>
    <property type="match status" value="1"/>
</dbReference>
<protein>
    <submittedName>
        <fullName evidence="4">Inositol hexakisphosphate and diphosphoinositol-pentakisphosphate kinase</fullName>
    </submittedName>
</protein>